<evidence type="ECO:0000256" key="2">
    <source>
        <dbReference type="ARBA" id="ARBA00023002"/>
    </source>
</evidence>
<dbReference type="PANTHER" id="PTHR40279:SF3">
    <property type="entry name" value="4-AMINOBENZOATE SYNTHASE"/>
    <property type="match status" value="1"/>
</dbReference>
<dbReference type="Proteomes" id="UP000199495">
    <property type="component" value="Unassembled WGS sequence"/>
</dbReference>
<comment type="function">
    <text evidence="3">Ring cyclization and eight-electron oxidation of 3a-(2-amino-2-carboxyethyl)-4,5-dioxo-4,5,6,7,8,9-hexahydroquinoline-7,9-dicarboxylic-acid to PQQ.</text>
</comment>
<comment type="catalytic activity">
    <reaction evidence="3">
        <text>6-(2-amino-2-carboxyethyl)-7,8-dioxo-1,2,3,4,7,8-hexahydroquinoline-2,4-dicarboxylate + 3 O2 = pyrroloquinoline quinone + 2 H2O2 + 2 H2O + H(+)</text>
        <dbReference type="Rhea" id="RHEA:10692"/>
        <dbReference type="ChEBI" id="CHEBI:15377"/>
        <dbReference type="ChEBI" id="CHEBI:15378"/>
        <dbReference type="ChEBI" id="CHEBI:15379"/>
        <dbReference type="ChEBI" id="CHEBI:16240"/>
        <dbReference type="ChEBI" id="CHEBI:58442"/>
        <dbReference type="ChEBI" id="CHEBI:58778"/>
        <dbReference type="EC" id="1.3.3.11"/>
    </reaction>
</comment>
<feature type="domain" description="Thiaminase-2/PQQC" evidence="4">
    <location>
        <begin position="35"/>
        <end position="245"/>
    </location>
</feature>
<dbReference type="InterPro" id="IPR016084">
    <property type="entry name" value="Haem_Oase-like_multi-hlx"/>
</dbReference>
<dbReference type="InterPro" id="IPR011845">
    <property type="entry name" value="PqqC"/>
</dbReference>
<dbReference type="PANTHER" id="PTHR40279">
    <property type="entry name" value="PQQC-LIKE PROTEIN"/>
    <property type="match status" value="1"/>
</dbReference>
<protein>
    <recommendedName>
        <fullName evidence="3">Pyrroloquinoline-quinone synthase</fullName>
        <ecNumber evidence="3">1.3.3.11</ecNumber>
    </recommendedName>
    <alternativeName>
        <fullName evidence="3">Coenzyme PQQ synthesis protein C</fullName>
    </alternativeName>
    <alternativeName>
        <fullName evidence="3">Pyrroloquinoline quinone biosynthesis protein C</fullName>
    </alternativeName>
</protein>
<sequence>MVHTRRRNGNYHMNQITAFPIAHDLELESPEALEAQLRQIGATRYHNLHPFHGLLHGGKLNKGQVQAWALNRYFYQSTIPIKDAVVVSRFRDRATRIEWRHRISDHDGDIGSEGGIERWLKLTTGLGLDPDYVESTEGILPATRFAVEAYVHFVRDRSPLEAIASSLTELFAPNLHQERIAGMLEHYDFISPDVMTYFSRRLDQATRDADFALDYVKTNARTPYERRMVCNALIFKTNVLWVQLDALHHAYVGGHIPPGAFVPDAT</sequence>
<dbReference type="Gene3D" id="1.20.910.10">
    <property type="entry name" value="Heme oxygenase-like"/>
    <property type="match status" value="1"/>
</dbReference>
<dbReference type="NCBIfam" id="TIGR02111">
    <property type="entry name" value="PQQ_syn_pqqC"/>
    <property type="match status" value="1"/>
</dbReference>
<dbReference type="UniPathway" id="UPA00539"/>
<evidence type="ECO:0000313" key="5">
    <source>
        <dbReference type="EMBL" id="SDH18611.1"/>
    </source>
</evidence>
<keyword evidence="1 3" id="KW-0884">PQQ biosynthesis</keyword>
<dbReference type="STRING" id="440168.SAMN04487974_12828"/>
<evidence type="ECO:0000259" key="4">
    <source>
        <dbReference type="Pfam" id="PF03070"/>
    </source>
</evidence>
<dbReference type="GO" id="GO:0033732">
    <property type="term" value="F:pyrroloquinoline-quinone synthase activity"/>
    <property type="evidence" value="ECO:0007669"/>
    <property type="project" value="UniProtKB-EC"/>
</dbReference>
<keyword evidence="2 3" id="KW-0560">Oxidoreductase</keyword>
<evidence type="ECO:0000313" key="6">
    <source>
        <dbReference type="Proteomes" id="UP000199495"/>
    </source>
</evidence>
<dbReference type="InterPro" id="IPR004305">
    <property type="entry name" value="Thiaminase-2/PQQC"/>
</dbReference>
<reference evidence="5 6" key="1">
    <citation type="submission" date="2016-10" db="EMBL/GenBank/DDBJ databases">
        <authorList>
            <person name="de Groot N.N."/>
        </authorList>
    </citation>
    <scope>NUCLEOTIDE SEQUENCE [LARGE SCALE GENOMIC DNA]</scope>
    <source>
        <strain evidence="5 6">CGMCC 1.10267</strain>
    </source>
</reference>
<accession>A0A1G8ACJ0</accession>
<comment type="similarity">
    <text evidence="3">Belongs to the PqqC family.</text>
</comment>
<dbReference type="SUPFAM" id="SSF48613">
    <property type="entry name" value="Heme oxygenase-like"/>
    <property type="match status" value="1"/>
</dbReference>
<organism evidence="5 6">
    <name type="scientific">Pelagibacterium luteolum</name>
    <dbReference type="NCBI Taxonomy" id="440168"/>
    <lineage>
        <taxon>Bacteria</taxon>
        <taxon>Pseudomonadati</taxon>
        <taxon>Pseudomonadota</taxon>
        <taxon>Alphaproteobacteria</taxon>
        <taxon>Hyphomicrobiales</taxon>
        <taxon>Devosiaceae</taxon>
        <taxon>Pelagibacterium</taxon>
    </lineage>
</organism>
<dbReference type="EMBL" id="FNCS01000028">
    <property type="protein sequence ID" value="SDH18611.1"/>
    <property type="molecule type" value="Genomic_DNA"/>
</dbReference>
<keyword evidence="6" id="KW-1185">Reference proteome</keyword>
<name>A0A1G8ACJ0_9HYPH</name>
<dbReference type="GO" id="GO:0018189">
    <property type="term" value="P:pyrroloquinoline quinone biosynthetic process"/>
    <property type="evidence" value="ECO:0007669"/>
    <property type="project" value="UniProtKB-UniRule"/>
</dbReference>
<evidence type="ECO:0000256" key="1">
    <source>
        <dbReference type="ARBA" id="ARBA00022905"/>
    </source>
</evidence>
<comment type="pathway">
    <text evidence="3">Cofactor biosynthesis; pyrroloquinoline quinone biosynthesis.</text>
</comment>
<dbReference type="InterPro" id="IPR039068">
    <property type="entry name" value="PqqC-like"/>
</dbReference>
<evidence type="ECO:0000256" key="3">
    <source>
        <dbReference type="HAMAP-Rule" id="MF_00654"/>
    </source>
</evidence>
<dbReference type="AlphaFoldDB" id="A0A1G8ACJ0"/>
<dbReference type="EC" id="1.3.3.11" evidence="3"/>
<proteinExistence type="inferred from homology"/>
<dbReference type="Pfam" id="PF03070">
    <property type="entry name" value="TENA_THI-4"/>
    <property type="match status" value="1"/>
</dbReference>
<gene>
    <name evidence="3" type="primary">pqqC</name>
    <name evidence="5" type="ORF">SAMN04487974_12828</name>
</gene>
<dbReference type="HAMAP" id="MF_00654">
    <property type="entry name" value="PQQ_syn_PqqC"/>
    <property type="match status" value="1"/>
</dbReference>